<evidence type="ECO:0000259" key="1">
    <source>
        <dbReference type="Pfam" id="PF20250"/>
    </source>
</evidence>
<reference evidence="3" key="1">
    <citation type="submission" date="2017-04" db="EMBL/GenBank/DDBJ databases">
        <title>Genome evolution of the luminous symbionts of deep sea anglerfish.</title>
        <authorList>
            <person name="Hendry T.A."/>
        </authorList>
    </citation>
    <scope>NUCLEOTIDE SEQUENCE [LARGE SCALE GENOMIC DNA]</scope>
    <source>
        <plasmid evidence="3">pcc1</plasmid>
    </source>
</reference>
<dbReference type="Proteomes" id="UP000218160">
    <property type="component" value="Plasmid pCC1"/>
</dbReference>
<dbReference type="InterPro" id="IPR046865">
    <property type="entry name" value="FapA_b_solenoid"/>
</dbReference>
<dbReference type="InterPro" id="IPR046866">
    <property type="entry name" value="FapA_N"/>
</dbReference>
<dbReference type="Pfam" id="PF20250">
    <property type="entry name" value="FapA_N"/>
    <property type="match status" value="1"/>
</dbReference>
<dbReference type="AlphaFoldDB" id="A0A291BAP6"/>
<evidence type="ECO:0000313" key="3">
    <source>
        <dbReference type="Proteomes" id="UP000218160"/>
    </source>
</evidence>
<geneLocation type="plasmid" evidence="3">
    <name>pcc1</name>
</geneLocation>
<proteinExistence type="predicted"/>
<keyword evidence="2" id="KW-0614">Plasmid</keyword>
<name>A0A291BAP6_9GAMM</name>
<dbReference type="PANTHER" id="PTHR38032">
    <property type="entry name" value="POLYMERASE-RELATED"/>
    <property type="match status" value="1"/>
</dbReference>
<dbReference type="GO" id="GO:0000902">
    <property type="term" value="P:cell morphogenesis"/>
    <property type="evidence" value="ECO:0007669"/>
    <property type="project" value="InterPro"/>
</dbReference>
<dbReference type="KEGG" id="elux:BTN50_1622"/>
<feature type="domain" description="Flagellar Assembly Protein A N-terminal region" evidence="1">
    <location>
        <begin position="88"/>
        <end position="262"/>
    </location>
</feature>
<protein>
    <submittedName>
        <fullName evidence="2">Putative polymerase</fullName>
    </submittedName>
</protein>
<accession>A0A291BAP6</accession>
<organism evidence="2 3">
    <name type="scientific">Candidatus Enterovibrio altilux</name>
    <dbReference type="NCBI Taxonomy" id="1927128"/>
    <lineage>
        <taxon>Bacteria</taxon>
        <taxon>Pseudomonadati</taxon>
        <taxon>Pseudomonadota</taxon>
        <taxon>Gammaproteobacteria</taxon>
        <taxon>Vibrionales</taxon>
        <taxon>Vibrionaceae</taxon>
        <taxon>Enterovibrio</taxon>
    </lineage>
</organism>
<evidence type="ECO:0000313" key="2">
    <source>
        <dbReference type="EMBL" id="ATF10063.1"/>
    </source>
</evidence>
<dbReference type="SUPFAM" id="SSF63848">
    <property type="entry name" value="Cell-division inhibitor MinC, C-terminal domain"/>
    <property type="match status" value="1"/>
</dbReference>
<dbReference type="OrthoDB" id="5807941at2"/>
<dbReference type="EMBL" id="CP020661">
    <property type="protein sequence ID" value="ATF10063.1"/>
    <property type="molecule type" value="Genomic_DNA"/>
</dbReference>
<sequence length="553" mass="60315">MLQYLLRLSNDGRRVYITIIQKINDGSTQIEKKHIIDWLIDNKVANFFRFEETIETVISRINSSTGGEHREPEDVIVAVRRDATVSARFGEKKMTAFLRVNGACGGNPIKKDDLLGALKQAQIIRGVKKQILQKLLTASSHLQPGKYLEAPIAAGKLPVAGDDSKLTYLVQDSKSRILRPQKRENGTVDMRDLGQMITVQEGQPLAKRTPPTKGIDGFRVDGKVLATTAGKDTPLRLFSGSEFSSSDENVIISTTAGMPILHPEGVEVDNALCMKSVTVATGHVNFKGSVVINGDVNAGMRVQASGSITVGGVVETALLEAGGDIIIHNGILGKQAHPEQNVTTRMKAKGAMIAKFAQYAHIEAEGDIIISQHAMHCSTRTDSNLLICDQTRRSGTLTGGTHVARGDVKVVTLGATSGVVTRIHAFTGLSELLLNTDQMTKELVNEHDQIIKIKDAELKLLQQPANKRLDALTERLAWTKIYHFERIMELKAKLDTTSVQLKTVYRSHTIDVFKHCFPGVYCQIGGSALSITNELGACRLVTNGKEVMAEPLT</sequence>
<dbReference type="RefSeq" id="WP_096619573.1">
    <property type="nucleotide sequence ID" value="NZ_CP020661.1"/>
</dbReference>
<dbReference type="Pfam" id="PF03961">
    <property type="entry name" value="FapA"/>
    <property type="match status" value="1"/>
</dbReference>
<dbReference type="InterPro" id="IPR005646">
    <property type="entry name" value="FapA"/>
</dbReference>
<dbReference type="PANTHER" id="PTHR38032:SF1">
    <property type="entry name" value="RNA-BINDING PROTEIN KHPB N-TERMINAL DOMAIN-CONTAINING PROTEIN"/>
    <property type="match status" value="1"/>
</dbReference>
<keyword evidence="3" id="KW-1185">Reference proteome</keyword>
<gene>
    <name evidence="2" type="ORF">BTN50_1622</name>
</gene>
<dbReference type="InterPro" id="IPR036145">
    <property type="entry name" value="MinC_C_sf"/>
</dbReference>